<proteinExistence type="predicted"/>
<sequence>MSNGKCAASECLVPVGLCRAADGTSTRADRVFAPFDQTRRTRNHDAMSKRGRDEGALFAAPLTPNTASVADEKAMRLSRLRVHLNASFLEDLRRKMEQDPARVFDMEVNSYLKHSQKLRVSKTQVKRGSSRVQARRPSSPSPIDGK</sequence>
<dbReference type="Proteomes" id="UP000002009">
    <property type="component" value="Chromosome 1"/>
</dbReference>
<accession>C1FF27</accession>
<evidence type="ECO:0000313" key="3">
    <source>
        <dbReference type="Proteomes" id="UP000002009"/>
    </source>
</evidence>
<dbReference type="InParanoid" id="C1FF27"/>
<dbReference type="RefSeq" id="XP_002507029.1">
    <property type="nucleotide sequence ID" value="XM_002506983.1"/>
</dbReference>
<dbReference type="AlphaFoldDB" id="C1FF27"/>
<feature type="compositionally biased region" description="Basic residues" evidence="1">
    <location>
        <begin position="115"/>
        <end position="129"/>
    </location>
</feature>
<organism evidence="2 3">
    <name type="scientific">Micromonas commoda (strain RCC299 / NOUM17 / CCMP2709)</name>
    <name type="common">Picoplanktonic green alga</name>
    <dbReference type="NCBI Taxonomy" id="296587"/>
    <lineage>
        <taxon>Eukaryota</taxon>
        <taxon>Viridiplantae</taxon>
        <taxon>Chlorophyta</taxon>
        <taxon>Mamiellophyceae</taxon>
        <taxon>Mamiellales</taxon>
        <taxon>Mamiellaceae</taxon>
        <taxon>Micromonas</taxon>
    </lineage>
</organism>
<evidence type="ECO:0000256" key="1">
    <source>
        <dbReference type="SAM" id="MobiDB-lite"/>
    </source>
</evidence>
<reference evidence="2 3" key="1">
    <citation type="journal article" date="2009" name="Science">
        <title>Green evolution and dynamic adaptations revealed by genomes of the marine picoeukaryotes Micromonas.</title>
        <authorList>
            <person name="Worden A.Z."/>
            <person name="Lee J.H."/>
            <person name="Mock T."/>
            <person name="Rouze P."/>
            <person name="Simmons M.P."/>
            <person name="Aerts A.L."/>
            <person name="Allen A.E."/>
            <person name="Cuvelier M.L."/>
            <person name="Derelle E."/>
            <person name="Everett M.V."/>
            <person name="Foulon E."/>
            <person name="Grimwood J."/>
            <person name="Gundlach H."/>
            <person name="Henrissat B."/>
            <person name="Napoli C."/>
            <person name="McDonald S.M."/>
            <person name="Parker M.S."/>
            <person name="Rombauts S."/>
            <person name="Salamov A."/>
            <person name="Von Dassow P."/>
            <person name="Badger J.H."/>
            <person name="Coutinho P.M."/>
            <person name="Demir E."/>
            <person name="Dubchak I."/>
            <person name="Gentemann C."/>
            <person name="Eikrem W."/>
            <person name="Gready J.E."/>
            <person name="John U."/>
            <person name="Lanier W."/>
            <person name="Lindquist E.A."/>
            <person name="Lucas S."/>
            <person name="Mayer K.F."/>
            <person name="Moreau H."/>
            <person name="Not F."/>
            <person name="Otillar R."/>
            <person name="Panaud O."/>
            <person name="Pangilinan J."/>
            <person name="Paulsen I."/>
            <person name="Piegu B."/>
            <person name="Poliakov A."/>
            <person name="Robbens S."/>
            <person name="Schmutz J."/>
            <person name="Toulza E."/>
            <person name="Wyss T."/>
            <person name="Zelensky A."/>
            <person name="Zhou K."/>
            <person name="Armbrust E.V."/>
            <person name="Bhattacharya D."/>
            <person name="Goodenough U.W."/>
            <person name="Van de Peer Y."/>
            <person name="Grigoriev I.V."/>
        </authorList>
    </citation>
    <scope>NUCLEOTIDE SEQUENCE [LARGE SCALE GENOMIC DNA]</scope>
    <source>
        <strain evidence="3">RCC299 / NOUM17</strain>
    </source>
</reference>
<dbReference type="GeneID" id="8250342"/>
<protein>
    <submittedName>
        <fullName evidence="2">Uncharacterized protein</fullName>
    </submittedName>
</protein>
<gene>
    <name evidence="2" type="ORF">MICPUN_54805</name>
</gene>
<evidence type="ECO:0000313" key="2">
    <source>
        <dbReference type="EMBL" id="ACO68287.1"/>
    </source>
</evidence>
<feature type="region of interest" description="Disordered" evidence="1">
    <location>
        <begin position="115"/>
        <end position="146"/>
    </location>
</feature>
<dbReference type="KEGG" id="mis:MICPUN_54805"/>
<keyword evidence="3" id="KW-1185">Reference proteome</keyword>
<dbReference type="EMBL" id="CP001574">
    <property type="protein sequence ID" value="ACO68287.1"/>
    <property type="molecule type" value="Genomic_DNA"/>
</dbReference>
<name>C1FF27_MICCC</name>